<evidence type="ECO:0000313" key="2">
    <source>
        <dbReference type="EMBL" id="CAF1290678.1"/>
    </source>
</evidence>
<feature type="signal peptide" evidence="1">
    <location>
        <begin position="1"/>
        <end position="15"/>
    </location>
</feature>
<reference evidence="2" key="1">
    <citation type="submission" date="2021-02" db="EMBL/GenBank/DDBJ databases">
        <authorList>
            <person name="Nowell W R."/>
        </authorList>
    </citation>
    <scope>NUCLEOTIDE SEQUENCE</scope>
</reference>
<name>A0A815CWQ6_ADIRI</name>
<dbReference type="EMBL" id="CAJNOJ010000749">
    <property type="protein sequence ID" value="CAF1518288.1"/>
    <property type="molecule type" value="Genomic_DNA"/>
</dbReference>
<dbReference type="AlphaFoldDB" id="A0A815CWQ6"/>
<feature type="chain" id="PRO_5036411418" evidence="1">
    <location>
        <begin position="16"/>
        <end position="193"/>
    </location>
</feature>
<dbReference type="Proteomes" id="UP000663828">
    <property type="component" value="Unassembled WGS sequence"/>
</dbReference>
<comment type="caution">
    <text evidence="2">The sequence shown here is derived from an EMBL/GenBank/DDBJ whole genome shotgun (WGS) entry which is preliminary data.</text>
</comment>
<sequence>MKIVAILLLSSAVFATAVNQHHKIDIIENGIFIQQTITQYDDLQIIEVPEHGDRPHIMVYLDFRSGLQLIKDIKYKKCQLSNMEQETQNTNPKSISIDSSDNGFSIPNLPVDVNSAEKIHVFKLEQEEVIQNTSYLRLEFQQARAGLGIHWANSVNEKDLNSMIRNGEIFYDREKKIIMRPTHTDSRLNQRSP</sequence>
<evidence type="ECO:0000313" key="4">
    <source>
        <dbReference type="Proteomes" id="UP000663828"/>
    </source>
</evidence>
<keyword evidence="1" id="KW-0732">Signal</keyword>
<dbReference type="EMBL" id="CAJNOR010002412">
    <property type="protein sequence ID" value="CAF1290678.1"/>
    <property type="molecule type" value="Genomic_DNA"/>
</dbReference>
<protein>
    <submittedName>
        <fullName evidence="2">Uncharacterized protein</fullName>
    </submittedName>
</protein>
<evidence type="ECO:0000256" key="1">
    <source>
        <dbReference type="SAM" id="SignalP"/>
    </source>
</evidence>
<evidence type="ECO:0000313" key="3">
    <source>
        <dbReference type="EMBL" id="CAF1518288.1"/>
    </source>
</evidence>
<organism evidence="2 4">
    <name type="scientific">Adineta ricciae</name>
    <name type="common">Rotifer</name>
    <dbReference type="NCBI Taxonomy" id="249248"/>
    <lineage>
        <taxon>Eukaryota</taxon>
        <taxon>Metazoa</taxon>
        <taxon>Spiralia</taxon>
        <taxon>Gnathifera</taxon>
        <taxon>Rotifera</taxon>
        <taxon>Eurotatoria</taxon>
        <taxon>Bdelloidea</taxon>
        <taxon>Adinetida</taxon>
        <taxon>Adinetidae</taxon>
        <taxon>Adineta</taxon>
    </lineage>
</organism>
<proteinExistence type="predicted"/>
<keyword evidence="4" id="KW-1185">Reference proteome</keyword>
<accession>A0A815CWQ6</accession>
<dbReference type="OrthoDB" id="10097903at2759"/>
<dbReference type="Proteomes" id="UP000663852">
    <property type="component" value="Unassembled WGS sequence"/>
</dbReference>
<gene>
    <name evidence="3" type="ORF">EDS130_LOCUS43700</name>
    <name evidence="2" type="ORF">XAT740_LOCUS28322</name>
</gene>